<keyword evidence="1" id="KW-0472">Membrane</keyword>
<dbReference type="RefSeq" id="WP_129046326.1">
    <property type="nucleotide sequence ID" value="NZ_SDHX01000001.1"/>
</dbReference>
<sequence length="122" mass="14021">MSSYISPHMAALLGLADIIVVISREMEKDMHRRREARRPRLKRGATLRPSDDTPLWNGLVSLVAPRLGRRGARALLARELGLHRARAGEYFNRRSMMPDAERTLRLLVWLSRQPPDRPEAVF</sequence>
<proteinExistence type="predicted"/>
<evidence type="ECO:0000256" key="1">
    <source>
        <dbReference type="SAM" id="Phobius"/>
    </source>
</evidence>
<dbReference type="AlphaFoldDB" id="A0A4Q1C814"/>
<feature type="transmembrane region" description="Helical" evidence="1">
    <location>
        <begin position="6"/>
        <end position="24"/>
    </location>
</feature>
<evidence type="ECO:0000313" key="2">
    <source>
        <dbReference type="EMBL" id="RXK54961.1"/>
    </source>
</evidence>
<keyword evidence="1" id="KW-0812">Transmembrane</keyword>
<dbReference type="OrthoDB" id="200294at2"/>
<gene>
    <name evidence="2" type="ORF">ESB00_03420</name>
</gene>
<dbReference type="EMBL" id="SDHX01000001">
    <property type="protein sequence ID" value="RXK54961.1"/>
    <property type="molecule type" value="Genomic_DNA"/>
</dbReference>
<accession>A0A4Q1C814</accession>
<keyword evidence="3" id="KW-1185">Reference proteome</keyword>
<dbReference type="Proteomes" id="UP000290218">
    <property type="component" value="Unassembled WGS sequence"/>
</dbReference>
<keyword evidence="1" id="KW-1133">Transmembrane helix</keyword>
<protein>
    <submittedName>
        <fullName evidence="2">Uncharacterized protein</fullName>
    </submittedName>
</protein>
<comment type="caution">
    <text evidence="2">The sequence shown here is derived from an EMBL/GenBank/DDBJ whole genome shotgun (WGS) entry which is preliminary data.</text>
</comment>
<organism evidence="2 3">
    <name type="scientific">Oleiharenicola lentus</name>
    <dbReference type="NCBI Taxonomy" id="2508720"/>
    <lineage>
        <taxon>Bacteria</taxon>
        <taxon>Pseudomonadati</taxon>
        <taxon>Verrucomicrobiota</taxon>
        <taxon>Opitutia</taxon>
        <taxon>Opitutales</taxon>
        <taxon>Opitutaceae</taxon>
        <taxon>Oleiharenicola</taxon>
    </lineage>
</organism>
<evidence type="ECO:0000313" key="3">
    <source>
        <dbReference type="Proteomes" id="UP000290218"/>
    </source>
</evidence>
<reference evidence="2 3" key="1">
    <citation type="submission" date="2019-01" db="EMBL/GenBank/DDBJ databases">
        <title>Lacunisphaera sp. strain TWA-58.</title>
        <authorList>
            <person name="Chen W.-M."/>
        </authorList>
    </citation>
    <scope>NUCLEOTIDE SEQUENCE [LARGE SCALE GENOMIC DNA]</scope>
    <source>
        <strain evidence="2 3">TWA-58</strain>
    </source>
</reference>
<name>A0A4Q1C814_9BACT</name>